<gene>
    <name evidence="3" type="ORF">A8950_2469</name>
</gene>
<dbReference type="CDD" id="cd00093">
    <property type="entry name" value="HTH_XRE"/>
    <property type="match status" value="1"/>
</dbReference>
<dbReference type="SUPFAM" id="SSF51182">
    <property type="entry name" value="RmlC-like cupins"/>
    <property type="match status" value="1"/>
</dbReference>
<dbReference type="GO" id="GO:0003677">
    <property type="term" value="F:DNA binding"/>
    <property type="evidence" value="ECO:0007669"/>
    <property type="project" value="UniProtKB-KW"/>
</dbReference>
<comment type="caution">
    <text evidence="3">The sequence shown here is derived from an EMBL/GenBank/DDBJ whole genome shotgun (WGS) entry which is preliminary data.</text>
</comment>
<dbReference type="Pfam" id="PF01381">
    <property type="entry name" value="HTH_3"/>
    <property type="match status" value="1"/>
</dbReference>
<evidence type="ECO:0000256" key="1">
    <source>
        <dbReference type="ARBA" id="ARBA00023125"/>
    </source>
</evidence>
<dbReference type="CDD" id="cd02209">
    <property type="entry name" value="cupin_XRE_C"/>
    <property type="match status" value="1"/>
</dbReference>
<dbReference type="GO" id="GO:0005829">
    <property type="term" value="C:cytosol"/>
    <property type="evidence" value="ECO:0007669"/>
    <property type="project" value="TreeGrafter"/>
</dbReference>
<name>A0A4V3DEH8_9PROT</name>
<dbReference type="SMART" id="SM00530">
    <property type="entry name" value="HTH_XRE"/>
    <property type="match status" value="1"/>
</dbReference>
<feature type="domain" description="HTH cro/C1-type" evidence="2">
    <location>
        <begin position="15"/>
        <end position="69"/>
    </location>
</feature>
<organism evidence="3 4">
    <name type="scientific">Dongia mobilis</name>
    <dbReference type="NCBI Taxonomy" id="578943"/>
    <lineage>
        <taxon>Bacteria</taxon>
        <taxon>Pseudomonadati</taxon>
        <taxon>Pseudomonadota</taxon>
        <taxon>Alphaproteobacteria</taxon>
        <taxon>Rhodospirillales</taxon>
        <taxon>Dongiaceae</taxon>
        <taxon>Dongia</taxon>
    </lineage>
</organism>
<dbReference type="InterPro" id="IPR001387">
    <property type="entry name" value="Cro/C1-type_HTH"/>
</dbReference>
<dbReference type="Gene3D" id="2.60.120.10">
    <property type="entry name" value="Jelly Rolls"/>
    <property type="match status" value="1"/>
</dbReference>
<dbReference type="Proteomes" id="UP000295783">
    <property type="component" value="Unassembled WGS sequence"/>
</dbReference>
<reference evidence="3 4" key="1">
    <citation type="submission" date="2019-03" db="EMBL/GenBank/DDBJ databases">
        <title>Genomic Encyclopedia of Type Strains, Phase III (KMG-III): the genomes of soil and plant-associated and newly described type strains.</title>
        <authorList>
            <person name="Whitman W."/>
        </authorList>
    </citation>
    <scope>NUCLEOTIDE SEQUENCE [LARGE SCALE GENOMIC DNA]</scope>
    <source>
        <strain evidence="3 4">CGMCC 1.7660</strain>
    </source>
</reference>
<evidence type="ECO:0000313" key="4">
    <source>
        <dbReference type="Proteomes" id="UP000295783"/>
    </source>
</evidence>
<accession>A0A4V3DEH8</accession>
<dbReference type="AlphaFoldDB" id="A0A4V3DEH8"/>
<evidence type="ECO:0000259" key="2">
    <source>
        <dbReference type="PROSITE" id="PS50943"/>
    </source>
</evidence>
<dbReference type="OrthoDB" id="189170at2"/>
<dbReference type="InterPro" id="IPR010982">
    <property type="entry name" value="Lambda_DNA-bd_dom_sf"/>
</dbReference>
<dbReference type="GO" id="GO:0003700">
    <property type="term" value="F:DNA-binding transcription factor activity"/>
    <property type="evidence" value="ECO:0007669"/>
    <property type="project" value="TreeGrafter"/>
</dbReference>
<dbReference type="SUPFAM" id="SSF47413">
    <property type="entry name" value="lambda repressor-like DNA-binding domains"/>
    <property type="match status" value="1"/>
</dbReference>
<dbReference type="InterPro" id="IPR050807">
    <property type="entry name" value="TransReg_Diox_bact_type"/>
</dbReference>
<dbReference type="InterPro" id="IPR011051">
    <property type="entry name" value="RmlC_Cupin_sf"/>
</dbReference>
<dbReference type="EMBL" id="SNYW01000009">
    <property type="protein sequence ID" value="TDQ81401.1"/>
    <property type="molecule type" value="Genomic_DNA"/>
</dbReference>
<proteinExistence type="predicted"/>
<keyword evidence="1" id="KW-0238">DNA-binding</keyword>
<keyword evidence="4" id="KW-1185">Reference proteome</keyword>
<dbReference type="Gene3D" id="1.10.260.40">
    <property type="entry name" value="lambda repressor-like DNA-binding domains"/>
    <property type="match status" value="1"/>
</dbReference>
<sequence length="189" mass="20719">METPDPLSQLIATRISARRRSLGLSLDELSLRSGVSRAMISRIERGEVHASAVILDNLCAGLGLSLSGLFARDNATPLLRAADQPVWQDPATGYLRREVAPAGTGSPVRIVEIDFPAGAEVRFEKSRHRIIEQHVWMLQGEIEIEMAGETFSLKSGDCLHMRLGEGNSFRNLSGKKARYAVILTLETLP</sequence>
<dbReference type="RefSeq" id="WP_133613958.1">
    <property type="nucleotide sequence ID" value="NZ_SNYW01000009.1"/>
</dbReference>
<dbReference type="PANTHER" id="PTHR46797">
    <property type="entry name" value="HTH-TYPE TRANSCRIPTIONAL REGULATOR"/>
    <property type="match status" value="1"/>
</dbReference>
<dbReference type="PROSITE" id="PS50943">
    <property type="entry name" value="HTH_CROC1"/>
    <property type="match status" value="1"/>
</dbReference>
<dbReference type="InterPro" id="IPR014710">
    <property type="entry name" value="RmlC-like_jellyroll"/>
</dbReference>
<dbReference type="PANTHER" id="PTHR46797:SF10">
    <property type="entry name" value="BLR1115 PROTEIN"/>
    <property type="match status" value="1"/>
</dbReference>
<evidence type="ECO:0000313" key="3">
    <source>
        <dbReference type="EMBL" id="TDQ81401.1"/>
    </source>
</evidence>
<protein>
    <submittedName>
        <fullName evidence="3">XRE family transcriptional regulator</fullName>
    </submittedName>
</protein>